<evidence type="ECO:0000313" key="3">
    <source>
        <dbReference type="EMBL" id="MED6169116.1"/>
    </source>
</evidence>
<protein>
    <recommendedName>
        <fullName evidence="2">F-box domain-containing protein</fullName>
    </recommendedName>
</protein>
<gene>
    <name evidence="3" type="ORF">PIB30_018455</name>
</gene>
<dbReference type="InterPro" id="IPR036047">
    <property type="entry name" value="F-box-like_dom_sf"/>
</dbReference>
<dbReference type="Proteomes" id="UP001341840">
    <property type="component" value="Unassembled WGS sequence"/>
</dbReference>
<evidence type="ECO:0000313" key="4">
    <source>
        <dbReference type="Proteomes" id="UP001341840"/>
    </source>
</evidence>
<feature type="compositionally biased region" description="Basic residues" evidence="1">
    <location>
        <begin position="184"/>
        <end position="204"/>
    </location>
</feature>
<dbReference type="Gene3D" id="1.20.1280.50">
    <property type="match status" value="1"/>
</dbReference>
<dbReference type="Pfam" id="PF12937">
    <property type="entry name" value="F-box-like"/>
    <property type="match status" value="1"/>
</dbReference>
<feature type="domain" description="F-box" evidence="2">
    <location>
        <begin position="14"/>
        <end position="61"/>
    </location>
</feature>
<evidence type="ECO:0000256" key="1">
    <source>
        <dbReference type="SAM" id="MobiDB-lite"/>
    </source>
</evidence>
<dbReference type="PROSITE" id="PS50181">
    <property type="entry name" value="FBOX"/>
    <property type="match status" value="1"/>
</dbReference>
<dbReference type="PANTHER" id="PTHR38926:SF2">
    <property type="entry name" value="F-BOX_LRR-REPEAT PROTEIN 21-RELATED"/>
    <property type="match status" value="1"/>
</dbReference>
<dbReference type="PANTHER" id="PTHR38926">
    <property type="entry name" value="F-BOX DOMAIN CONTAINING PROTEIN, EXPRESSED"/>
    <property type="match status" value="1"/>
</dbReference>
<dbReference type="CDD" id="cd22164">
    <property type="entry name" value="F-box_AtSKIP19-like"/>
    <property type="match status" value="1"/>
</dbReference>
<accession>A0ABU6V6X9</accession>
<organism evidence="3 4">
    <name type="scientific">Stylosanthes scabra</name>
    <dbReference type="NCBI Taxonomy" id="79078"/>
    <lineage>
        <taxon>Eukaryota</taxon>
        <taxon>Viridiplantae</taxon>
        <taxon>Streptophyta</taxon>
        <taxon>Embryophyta</taxon>
        <taxon>Tracheophyta</taxon>
        <taxon>Spermatophyta</taxon>
        <taxon>Magnoliopsida</taxon>
        <taxon>eudicotyledons</taxon>
        <taxon>Gunneridae</taxon>
        <taxon>Pentapetalae</taxon>
        <taxon>rosids</taxon>
        <taxon>fabids</taxon>
        <taxon>Fabales</taxon>
        <taxon>Fabaceae</taxon>
        <taxon>Papilionoideae</taxon>
        <taxon>50 kb inversion clade</taxon>
        <taxon>dalbergioids sensu lato</taxon>
        <taxon>Dalbergieae</taxon>
        <taxon>Pterocarpus clade</taxon>
        <taxon>Stylosanthes</taxon>
    </lineage>
</organism>
<sequence>MKRWSTNPLLRPKQPNWLNLPRDVTFMIISRLGIFQILTSAQLVCRQWWHICMDPLMWRTINMCNIGFINSVDFDLEKMCRHAIDRSCGLLEDISIEYFGSDDLLKYIIDSNRRSKKKMFLGFANDETTQGNGELPDNSPGVQFEKQEAATATPNWGEIYGIWECAKNQRSRNAFKRYLTEKEKKRKNDKSKGKKKHGRKKGNQ</sequence>
<dbReference type="InterPro" id="IPR001810">
    <property type="entry name" value="F-box_dom"/>
</dbReference>
<name>A0ABU6V6X9_9FABA</name>
<proteinExistence type="predicted"/>
<comment type="caution">
    <text evidence="3">The sequence shown here is derived from an EMBL/GenBank/DDBJ whole genome shotgun (WGS) entry which is preliminary data.</text>
</comment>
<evidence type="ECO:0000259" key="2">
    <source>
        <dbReference type="PROSITE" id="PS50181"/>
    </source>
</evidence>
<keyword evidence="4" id="KW-1185">Reference proteome</keyword>
<dbReference type="EMBL" id="JASCZI010151090">
    <property type="protein sequence ID" value="MED6169116.1"/>
    <property type="molecule type" value="Genomic_DNA"/>
</dbReference>
<dbReference type="SUPFAM" id="SSF81383">
    <property type="entry name" value="F-box domain"/>
    <property type="match status" value="1"/>
</dbReference>
<reference evidence="3 4" key="1">
    <citation type="journal article" date="2023" name="Plants (Basel)">
        <title>Bridging the Gap: Combining Genomics and Transcriptomics Approaches to Understand Stylosanthes scabra, an Orphan Legume from the Brazilian Caatinga.</title>
        <authorList>
            <person name="Ferreira-Neto J.R.C."/>
            <person name="da Silva M.D."/>
            <person name="Binneck E."/>
            <person name="de Melo N.F."/>
            <person name="da Silva R.H."/>
            <person name="de Melo A.L.T.M."/>
            <person name="Pandolfi V."/>
            <person name="Bustamante F.O."/>
            <person name="Brasileiro-Vidal A.C."/>
            <person name="Benko-Iseppon A.M."/>
        </authorList>
    </citation>
    <scope>NUCLEOTIDE SEQUENCE [LARGE SCALE GENOMIC DNA]</scope>
    <source>
        <tissue evidence="3">Leaves</tissue>
    </source>
</reference>
<feature type="region of interest" description="Disordered" evidence="1">
    <location>
        <begin position="176"/>
        <end position="204"/>
    </location>
</feature>